<dbReference type="GO" id="GO:0004519">
    <property type="term" value="F:endonuclease activity"/>
    <property type="evidence" value="ECO:0007669"/>
    <property type="project" value="UniProtKB-KW"/>
</dbReference>
<dbReference type="EMBL" id="JAVDWW010000005">
    <property type="protein sequence ID" value="MDR7169612.1"/>
    <property type="molecule type" value="Genomic_DNA"/>
</dbReference>
<gene>
    <name evidence="2" type="ORF">J2W56_003356</name>
</gene>
<proteinExistence type="predicted"/>
<feature type="domain" description="DUF559" evidence="1">
    <location>
        <begin position="185"/>
        <end position="264"/>
    </location>
</feature>
<dbReference type="Proteomes" id="UP001251217">
    <property type="component" value="Unassembled WGS sequence"/>
</dbReference>
<dbReference type="Pfam" id="PF04480">
    <property type="entry name" value="DUF559"/>
    <property type="match status" value="1"/>
</dbReference>
<reference evidence="2 3" key="1">
    <citation type="submission" date="2023-07" db="EMBL/GenBank/DDBJ databases">
        <title>Sorghum-associated microbial communities from plants grown in Nebraska, USA.</title>
        <authorList>
            <person name="Schachtman D."/>
        </authorList>
    </citation>
    <scope>NUCLEOTIDE SEQUENCE [LARGE SCALE GENOMIC DNA]</scope>
    <source>
        <strain evidence="2 3">4272</strain>
    </source>
</reference>
<keyword evidence="2" id="KW-0378">Hydrolase</keyword>
<protein>
    <submittedName>
        <fullName evidence="2">Very-short-patch-repair endonuclease</fullName>
    </submittedName>
</protein>
<dbReference type="SUPFAM" id="SSF52980">
    <property type="entry name" value="Restriction endonuclease-like"/>
    <property type="match status" value="1"/>
</dbReference>
<name>A0ABU1XGC9_9NOCA</name>
<sequence length="272" mass="30927">MIRTRAELMREVSAAAIAARCRRGQYTRVLPGIYALGTVTQRTRCEAVLAWLPEAVLSHRTAAWLWDMLPEPESVEATVPRGRYRATPEWLRLSRRELRPDSIDEVWGLPVTTQARTLLDCVPILPDAEAGRMVDNHARAVAPALSGLTTGQYGSPHLREQLRCAAFDAVSEPERLFARALARRGLHLLSNQPIGQYVGDLVDERSRTIIEIDGREFHSDSLTFRRDRRRQNALLGAGWFVLRYAAADVYSYLDACVEEAVRVIRRRRRSRR</sequence>
<dbReference type="RefSeq" id="WP_310402848.1">
    <property type="nucleotide sequence ID" value="NZ_JAVDWW010000005.1"/>
</dbReference>
<organism evidence="2 3">
    <name type="scientific">Nocardia kruczakiae</name>
    <dbReference type="NCBI Taxonomy" id="261477"/>
    <lineage>
        <taxon>Bacteria</taxon>
        <taxon>Bacillati</taxon>
        <taxon>Actinomycetota</taxon>
        <taxon>Actinomycetes</taxon>
        <taxon>Mycobacteriales</taxon>
        <taxon>Nocardiaceae</taxon>
        <taxon>Nocardia</taxon>
    </lineage>
</organism>
<evidence type="ECO:0000313" key="3">
    <source>
        <dbReference type="Proteomes" id="UP001251217"/>
    </source>
</evidence>
<dbReference type="InterPro" id="IPR011335">
    <property type="entry name" value="Restrct_endonuc-II-like"/>
</dbReference>
<dbReference type="InterPro" id="IPR007569">
    <property type="entry name" value="DUF559"/>
</dbReference>
<keyword evidence="3" id="KW-1185">Reference proteome</keyword>
<accession>A0ABU1XGC9</accession>
<evidence type="ECO:0000259" key="1">
    <source>
        <dbReference type="Pfam" id="PF04480"/>
    </source>
</evidence>
<comment type="caution">
    <text evidence="2">The sequence shown here is derived from an EMBL/GenBank/DDBJ whole genome shotgun (WGS) entry which is preliminary data.</text>
</comment>
<keyword evidence="2" id="KW-0540">Nuclease</keyword>
<keyword evidence="2" id="KW-0255">Endonuclease</keyword>
<dbReference type="Gene3D" id="3.40.960.10">
    <property type="entry name" value="VSR Endonuclease"/>
    <property type="match status" value="1"/>
</dbReference>
<evidence type="ECO:0000313" key="2">
    <source>
        <dbReference type="EMBL" id="MDR7169612.1"/>
    </source>
</evidence>